<protein>
    <submittedName>
        <fullName evidence="4">Peptidoglycan DD-metalloendopeptidase family protein</fullName>
    </submittedName>
</protein>
<feature type="region of interest" description="Disordered" evidence="2">
    <location>
        <begin position="252"/>
        <end position="317"/>
    </location>
</feature>
<dbReference type="GO" id="GO:0004222">
    <property type="term" value="F:metalloendopeptidase activity"/>
    <property type="evidence" value="ECO:0007669"/>
    <property type="project" value="TreeGrafter"/>
</dbReference>
<name>A0A5C0ZV11_9GAMM</name>
<dbReference type="FunFam" id="2.70.70.10:FF:000003">
    <property type="entry name" value="Murein hydrolase activator EnvC"/>
    <property type="match status" value="1"/>
</dbReference>
<dbReference type="Gene3D" id="2.70.70.10">
    <property type="entry name" value="Glucose Permease (Domain IIA)"/>
    <property type="match status" value="1"/>
</dbReference>
<proteinExistence type="predicted"/>
<feature type="compositionally biased region" description="Basic and acidic residues" evidence="2">
    <location>
        <begin position="11"/>
        <end position="21"/>
    </location>
</feature>
<gene>
    <name evidence="4" type="ORF">FY550_00240</name>
</gene>
<dbReference type="Pfam" id="PF01551">
    <property type="entry name" value="Peptidase_M23"/>
    <property type="match status" value="1"/>
</dbReference>
<dbReference type="EMBL" id="CP043420">
    <property type="protein sequence ID" value="QEL09706.1"/>
    <property type="molecule type" value="Genomic_DNA"/>
</dbReference>
<dbReference type="InterPro" id="IPR016047">
    <property type="entry name" value="M23ase_b-sheet_dom"/>
</dbReference>
<dbReference type="SUPFAM" id="SSF51261">
    <property type="entry name" value="Duplicated hybrid motif"/>
    <property type="match status" value="1"/>
</dbReference>
<dbReference type="AlphaFoldDB" id="A0A5C0ZV11"/>
<dbReference type="Gene3D" id="6.10.250.3150">
    <property type="match status" value="1"/>
</dbReference>
<evidence type="ECO:0000259" key="3">
    <source>
        <dbReference type="Pfam" id="PF01551"/>
    </source>
</evidence>
<dbReference type="PANTHER" id="PTHR21666">
    <property type="entry name" value="PEPTIDASE-RELATED"/>
    <property type="match status" value="1"/>
</dbReference>
<dbReference type="PANTHER" id="PTHR21666:SF270">
    <property type="entry name" value="MUREIN HYDROLASE ACTIVATOR ENVC"/>
    <property type="match status" value="1"/>
</dbReference>
<sequence length="457" mass="51400">MPTRRAMARRARSDDEQHEGDVRPVSCFGLRSSSGRGKQCSAMRGRWTAMATALLLSALLPLSGRAHAAELEASKAQLKSIQQRISNTQQRLDSTGSERGEAQRTLRKAEQALADTHQRIDQLQQQQQQTRQQLKQLGQRQKALEAQRHAQQKALGEQMRALYEMGRQPRFKMLLNGDDPTELERFQRYLDSLNEARAKQLARLETLNQQLADNQRDTRKQQQQLSELLANLQQRQQQLTEQRQQRQKALAKLDQRYQSQQSRLSDLKSEREEAESMVDQLQQQLAQARREREAEARRQQQASAKSSTSKAGESGLTQSELAAEPATTHHRASGGQHSKWPVDGRLLARFGQGDGIDRNGVLIAASAGTPVRAVAAGQVVFAHWMRSFGNLVIIEHDGVLTLYAHNQSLTVSAGDRVDRGAVIAHVGDSGGRHRPALYFEVRRGGRPIDPDHWLARR</sequence>
<evidence type="ECO:0000313" key="4">
    <source>
        <dbReference type="EMBL" id="QEL09706.1"/>
    </source>
</evidence>
<evidence type="ECO:0000313" key="5">
    <source>
        <dbReference type="Proteomes" id="UP000322553"/>
    </source>
</evidence>
<feature type="region of interest" description="Disordered" evidence="2">
    <location>
        <begin position="1"/>
        <end position="21"/>
    </location>
</feature>
<keyword evidence="1" id="KW-0175">Coiled coil</keyword>
<accession>A0A5C0ZV11</accession>
<dbReference type="CDD" id="cd12797">
    <property type="entry name" value="M23_peptidase"/>
    <property type="match status" value="1"/>
</dbReference>
<feature type="domain" description="M23ase beta-sheet core" evidence="3">
    <location>
        <begin position="359"/>
        <end position="450"/>
    </location>
</feature>
<feature type="compositionally biased region" description="Basic residues" evidence="2">
    <location>
        <begin position="1"/>
        <end position="10"/>
    </location>
</feature>
<dbReference type="KEGG" id="kuy:FY550_00240"/>
<organism evidence="4 5">
    <name type="scientific">Kushneria phosphatilytica</name>
    <dbReference type="NCBI Taxonomy" id="657387"/>
    <lineage>
        <taxon>Bacteria</taxon>
        <taxon>Pseudomonadati</taxon>
        <taxon>Pseudomonadota</taxon>
        <taxon>Gammaproteobacteria</taxon>
        <taxon>Oceanospirillales</taxon>
        <taxon>Halomonadaceae</taxon>
        <taxon>Kushneria</taxon>
    </lineage>
</organism>
<feature type="compositionally biased region" description="Basic and acidic residues" evidence="2">
    <location>
        <begin position="288"/>
        <end position="298"/>
    </location>
</feature>
<dbReference type="Proteomes" id="UP000322553">
    <property type="component" value="Chromosome"/>
</dbReference>
<keyword evidence="5" id="KW-1185">Reference proteome</keyword>
<evidence type="ECO:0000256" key="1">
    <source>
        <dbReference type="SAM" id="Coils"/>
    </source>
</evidence>
<feature type="coiled-coil region" evidence="1">
    <location>
        <begin position="71"/>
        <end position="154"/>
    </location>
</feature>
<evidence type="ECO:0000256" key="2">
    <source>
        <dbReference type="SAM" id="MobiDB-lite"/>
    </source>
</evidence>
<reference evidence="4 5" key="1">
    <citation type="submission" date="2019-08" db="EMBL/GenBank/DDBJ databases">
        <title>Complete genome sequence of Kushneria sp. YCWA18, a halophilic phosphate-solubilizing bacterium isolated from Daqiao saltern in China.</title>
        <authorList>
            <person name="Du G.-X."/>
            <person name="Qu L.-Y."/>
        </authorList>
    </citation>
    <scope>NUCLEOTIDE SEQUENCE [LARGE SCALE GENOMIC DNA]</scope>
    <source>
        <strain evidence="4 5">YCWA18</strain>
    </source>
</reference>
<dbReference type="InterPro" id="IPR011055">
    <property type="entry name" value="Dup_hybrid_motif"/>
</dbReference>
<feature type="compositionally biased region" description="Polar residues" evidence="2">
    <location>
        <begin position="303"/>
        <end position="317"/>
    </location>
</feature>
<dbReference type="InterPro" id="IPR050570">
    <property type="entry name" value="Cell_wall_metabolism_enzyme"/>
</dbReference>